<name>A0ABT9VGX4_9BACI</name>
<accession>A0ABT9VGX4</accession>
<evidence type="ECO:0000313" key="2">
    <source>
        <dbReference type="EMBL" id="MDQ0160210.1"/>
    </source>
</evidence>
<gene>
    <name evidence="2" type="ORF">J2S77_002212</name>
</gene>
<feature type="transmembrane region" description="Helical" evidence="1">
    <location>
        <begin position="40"/>
        <end position="63"/>
    </location>
</feature>
<dbReference type="EMBL" id="JAUSTQ010000009">
    <property type="protein sequence ID" value="MDQ0160210.1"/>
    <property type="molecule type" value="Genomic_DNA"/>
</dbReference>
<organism evidence="2 3">
    <name type="scientific">Alkalibacillus salilacus</name>
    <dbReference type="NCBI Taxonomy" id="284582"/>
    <lineage>
        <taxon>Bacteria</taxon>
        <taxon>Bacillati</taxon>
        <taxon>Bacillota</taxon>
        <taxon>Bacilli</taxon>
        <taxon>Bacillales</taxon>
        <taxon>Bacillaceae</taxon>
        <taxon>Alkalibacillus</taxon>
    </lineage>
</organism>
<reference evidence="2 3" key="1">
    <citation type="submission" date="2023-07" db="EMBL/GenBank/DDBJ databases">
        <title>Genomic Encyclopedia of Type Strains, Phase IV (KMG-IV): sequencing the most valuable type-strain genomes for metagenomic binning, comparative biology and taxonomic classification.</title>
        <authorList>
            <person name="Goeker M."/>
        </authorList>
    </citation>
    <scope>NUCLEOTIDE SEQUENCE [LARGE SCALE GENOMIC DNA]</scope>
    <source>
        <strain evidence="2 3">DSM 16460</strain>
    </source>
</reference>
<comment type="caution">
    <text evidence="2">The sequence shown here is derived from an EMBL/GenBank/DDBJ whole genome shotgun (WGS) entry which is preliminary data.</text>
</comment>
<proteinExistence type="predicted"/>
<keyword evidence="1" id="KW-0472">Membrane</keyword>
<evidence type="ECO:0000313" key="3">
    <source>
        <dbReference type="Proteomes" id="UP001224359"/>
    </source>
</evidence>
<evidence type="ECO:0000256" key="1">
    <source>
        <dbReference type="SAM" id="Phobius"/>
    </source>
</evidence>
<feature type="transmembrane region" description="Helical" evidence="1">
    <location>
        <begin position="6"/>
        <end position="28"/>
    </location>
</feature>
<dbReference type="Proteomes" id="UP001224359">
    <property type="component" value="Unassembled WGS sequence"/>
</dbReference>
<keyword evidence="1" id="KW-1133">Transmembrane helix</keyword>
<protein>
    <submittedName>
        <fullName evidence="2">Uncharacterized protein</fullName>
    </submittedName>
</protein>
<dbReference type="RefSeq" id="WP_306977289.1">
    <property type="nucleotide sequence ID" value="NZ_JAUSTQ010000009.1"/>
</dbReference>
<keyword evidence="3" id="KW-1185">Reference proteome</keyword>
<keyword evidence="1" id="KW-0812">Transmembrane</keyword>
<sequence>MVVASWYVGWFLMPILCVTFCLNLVSLLKKIKNEEKTTVNTVWLTMSFTFIMWSIAIIASAGIY</sequence>